<gene>
    <name evidence="5" type="ORF">SU32_05620</name>
</gene>
<name>A0A0M9GND2_9HYPH</name>
<dbReference type="Proteomes" id="UP000038011">
    <property type="component" value="Unassembled WGS sequence"/>
</dbReference>
<evidence type="ECO:0000259" key="4">
    <source>
        <dbReference type="PROSITE" id="PS01124"/>
    </source>
</evidence>
<proteinExistence type="predicted"/>
<keyword evidence="1" id="KW-0805">Transcription regulation</keyword>
<dbReference type="InterPro" id="IPR018060">
    <property type="entry name" value="HTH_AraC"/>
</dbReference>
<reference evidence="5 6" key="1">
    <citation type="submission" date="2015-01" db="EMBL/GenBank/DDBJ databases">
        <title>Ahrensia donghaiensis sp. nov., a novel dimethylsulphoniopropionate-cleavage bacterium isolated from seawater and emended descriptions of the genus Ahrensia and Ahrensia kielensis.</title>
        <authorList>
            <person name="Liu J."/>
        </authorList>
    </citation>
    <scope>NUCLEOTIDE SEQUENCE [LARGE SCALE GENOMIC DNA]</scope>
    <source>
        <strain evidence="5 6">LZD062</strain>
    </source>
</reference>
<evidence type="ECO:0000313" key="5">
    <source>
        <dbReference type="EMBL" id="KPB01853.1"/>
    </source>
</evidence>
<dbReference type="PANTHER" id="PTHR43280">
    <property type="entry name" value="ARAC-FAMILY TRANSCRIPTIONAL REGULATOR"/>
    <property type="match status" value="1"/>
</dbReference>
<evidence type="ECO:0000313" key="6">
    <source>
        <dbReference type="Proteomes" id="UP000038011"/>
    </source>
</evidence>
<feature type="domain" description="HTH araC/xylS-type" evidence="4">
    <location>
        <begin position="189"/>
        <end position="287"/>
    </location>
</feature>
<sequence>MQPIPTYALYGENLENSYDDILHFEQLRTRSAKHNWSIKAHKHDTLWQLFYFETPGTIIRLNGTEIFTSQPIFVAIPPLCVHAFQFPQNAIGGAISIRFPVLHGMLEDLPESNFLTNRWCILKKENPSFRAAKKAYQNLVANFSNMDQLRNQALKADIMVILIAFIRQTLEARSHAREVTFSQRDDQLRQFCKLVEDNFRSNWPTERYASAIDISTVSLNRKCRNVLGYSPQRFLAKRRILEAKRLLKFSRLSVSEIADDLGYSDTSYFCRSFKKMTSLTPAKYRRESAA</sequence>
<dbReference type="SMART" id="SM00342">
    <property type="entry name" value="HTH_ARAC"/>
    <property type="match status" value="1"/>
</dbReference>
<keyword evidence="3" id="KW-0804">Transcription</keyword>
<protein>
    <recommendedName>
        <fullName evidence="4">HTH araC/xylS-type domain-containing protein</fullName>
    </recommendedName>
</protein>
<dbReference type="PROSITE" id="PS00041">
    <property type="entry name" value="HTH_ARAC_FAMILY_1"/>
    <property type="match status" value="1"/>
</dbReference>
<comment type="caution">
    <text evidence="5">The sequence shown here is derived from an EMBL/GenBank/DDBJ whole genome shotgun (WGS) entry which is preliminary data.</text>
</comment>
<evidence type="ECO:0000256" key="3">
    <source>
        <dbReference type="ARBA" id="ARBA00023163"/>
    </source>
</evidence>
<organism evidence="5 6">
    <name type="scientific">Ahrensia marina</name>
    <dbReference type="NCBI Taxonomy" id="1514904"/>
    <lineage>
        <taxon>Bacteria</taxon>
        <taxon>Pseudomonadati</taxon>
        <taxon>Pseudomonadota</taxon>
        <taxon>Alphaproteobacteria</taxon>
        <taxon>Hyphomicrobiales</taxon>
        <taxon>Ahrensiaceae</taxon>
        <taxon>Ahrensia</taxon>
    </lineage>
</organism>
<dbReference type="EMBL" id="JXMU01000007">
    <property type="protein sequence ID" value="KPB01853.1"/>
    <property type="molecule type" value="Genomic_DNA"/>
</dbReference>
<dbReference type="CDD" id="cd06999">
    <property type="entry name" value="cupin_HpaA-like_N"/>
    <property type="match status" value="1"/>
</dbReference>
<keyword evidence="2" id="KW-0238">DNA-binding</keyword>
<dbReference type="InterPro" id="IPR047264">
    <property type="entry name" value="Cupin_HpaA-like_N"/>
</dbReference>
<dbReference type="PATRIC" id="fig|1514904.3.peg.3150"/>
<accession>A0A0M9GND2</accession>
<dbReference type="InterPro" id="IPR009057">
    <property type="entry name" value="Homeodomain-like_sf"/>
</dbReference>
<dbReference type="AlphaFoldDB" id="A0A0M9GND2"/>
<dbReference type="OrthoDB" id="9814125at2"/>
<dbReference type="Pfam" id="PF12833">
    <property type="entry name" value="HTH_18"/>
    <property type="match status" value="1"/>
</dbReference>
<dbReference type="SUPFAM" id="SSF46689">
    <property type="entry name" value="Homeodomain-like"/>
    <property type="match status" value="1"/>
</dbReference>
<evidence type="ECO:0000256" key="2">
    <source>
        <dbReference type="ARBA" id="ARBA00023125"/>
    </source>
</evidence>
<dbReference type="RefSeq" id="WP_053998375.1">
    <property type="nucleotide sequence ID" value="NZ_JXMU01000007.1"/>
</dbReference>
<dbReference type="GO" id="GO:0003700">
    <property type="term" value="F:DNA-binding transcription factor activity"/>
    <property type="evidence" value="ECO:0007669"/>
    <property type="project" value="InterPro"/>
</dbReference>
<dbReference type="GO" id="GO:0043565">
    <property type="term" value="F:sequence-specific DNA binding"/>
    <property type="evidence" value="ECO:0007669"/>
    <property type="project" value="InterPro"/>
</dbReference>
<dbReference type="PRINTS" id="PR00032">
    <property type="entry name" value="HTHARAC"/>
</dbReference>
<dbReference type="STRING" id="1514904.SU32_05620"/>
<dbReference type="InterPro" id="IPR018062">
    <property type="entry name" value="HTH_AraC-typ_CS"/>
</dbReference>
<dbReference type="PANTHER" id="PTHR43280:SF32">
    <property type="entry name" value="TRANSCRIPTIONAL REGULATORY PROTEIN"/>
    <property type="match status" value="1"/>
</dbReference>
<dbReference type="PROSITE" id="PS01124">
    <property type="entry name" value="HTH_ARAC_FAMILY_2"/>
    <property type="match status" value="1"/>
</dbReference>
<dbReference type="InterPro" id="IPR020449">
    <property type="entry name" value="Tscrpt_reg_AraC-type_HTH"/>
</dbReference>
<dbReference type="Gene3D" id="1.10.10.60">
    <property type="entry name" value="Homeodomain-like"/>
    <property type="match status" value="1"/>
</dbReference>
<evidence type="ECO:0000256" key="1">
    <source>
        <dbReference type="ARBA" id="ARBA00023015"/>
    </source>
</evidence>
<keyword evidence="6" id="KW-1185">Reference proteome</keyword>